<keyword evidence="3" id="KW-1185">Reference proteome</keyword>
<dbReference type="EMBL" id="JADBEB010000001">
    <property type="protein sequence ID" value="MBE1486328.1"/>
    <property type="molecule type" value="Genomic_DNA"/>
</dbReference>
<protein>
    <submittedName>
        <fullName evidence="2">Uncharacterized protein</fullName>
    </submittedName>
</protein>
<dbReference type="Proteomes" id="UP000649753">
    <property type="component" value="Unassembled WGS sequence"/>
</dbReference>
<evidence type="ECO:0000256" key="1">
    <source>
        <dbReference type="SAM" id="MobiDB-lite"/>
    </source>
</evidence>
<dbReference type="AlphaFoldDB" id="A0A927QYA2"/>
<dbReference type="RefSeq" id="WP_192766365.1">
    <property type="nucleotide sequence ID" value="NZ_JADBEB010000001.1"/>
</dbReference>
<name>A0A927QYA2_9ACTN</name>
<comment type="caution">
    <text evidence="2">The sequence shown here is derived from an EMBL/GenBank/DDBJ whole genome shotgun (WGS) entry which is preliminary data.</text>
</comment>
<evidence type="ECO:0000313" key="2">
    <source>
        <dbReference type="EMBL" id="MBE1486328.1"/>
    </source>
</evidence>
<accession>A0A927QYA2</accession>
<gene>
    <name evidence="2" type="ORF">H4W31_001966</name>
</gene>
<feature type="region of interest" description="Disordered" evidence="1">
    <location>
        <begin position="36"/>
        <end position="62"/>
    </location>
</feature>
<organism evidence="2 3">
    <name type="scientific">Plantactinospora soyae</name>
    <dbReference type="NCBI Taxonomy" id="1544732"/>
    <lineage>
        <taxon>Bacteria</taxon>
        <taxon>Bacillati</taxon>
        <taxon>Actinomycetota</taxon>
        <taxon>Actinomycetes</taxon>
        <taxon>Micromonosporales</taxon>
        <taxon>Micromonosporaceae</taxon>
        <taxon>Plantactinospora</taxon>
    </lineage>
</organism>
<reference evidence="2" key="1">
    <citation type="submission" date="2020-10" db="EMBL/GenBank/DDBJ databases">
        <title>Sequencing the genomes of 1000 actinobacteria strains.</title>
        <authorList>
            <person name="Klenk H.-P."/>
        </authorList>
    </citation>
    <scope>NUCLEOTIDE SEQUENCE</scope>
    <source>
        <strain evidence="2">DSM 46832</strain>
    </source>
</reference>
<sequence>MELYDTRWIGPEPLLRGLHRQGLPIVDDHEEARMRGNADKDGVPRTQPGGVQGRPGVTAPGSPYLRPDWDYRIWEFNANHRQLLIRCDYATGGIELDRSEVWFGNVSFMVLAPIIRGLHLRRPNESEVARLQAAHGQEKINWAYVWLLNEAGTHFVSSGRPSWREGRRPIEAPSFFAGHPWPERPEDNTGSI</sequence>
<evidence type="ECO:0000313" key="3">
    <source>
        <dbReference type="Proteomes" id="UP000649753"/>
    </source>
</evidence>
<proteinExistence type="predicted"/>